<dbReference type="Proteomes" id="UP000790347">
    <property type="component" value="Unassembled WGS sequence"/>
</dbReference>
<dbReference type="SMART" id="SM00360">
    <property type="entry name" value="RRM"/>
    <property type="match status" value="2"/>
</dbReference>
<reference evidence="5" key="1">
    <citation type="submission" date="2013-05" db="EMBL/GenBank/DDBJ databases">
        <authorList>
            <person name="Yim A.K.Y."/>
            <person name="Chan T.F."/>
            <person name="Ji K.M."/>
            <person name="Liu X.Y."/>
            <person name="Zhou J.W."/>
            <person name="Li R.Q."/>
            <person name="Yang K.Y."/>
            <person name="Li J."/>
            <person name="Li M."/>
            <person name="Law P.T.W."/>
            <person name="Wu Y.L."/>
            <person name="Cai Z.L."/>
            <person name="Qin H."/>
            <person name="Bao Y."/>
            <person name="Leung R.K.K."/>
            <person name="Ng P.K.S."/>
            <person name="Zou J."/>
            <person name="Zhong X.J."/>
            <person name="Ran P.X."/>
            <person name="Zhong N.S."/>
            <person name="Liu Z.G."/>
            <person name="Tsui S.K.W."/>
        </authorList>
    </citation>
    <scope>NUCLEOTIDE SEQUENCE</scope>
    <source>
        <strain evidence="5">Derf</strain>
        <tissue evidence="5">Whole organism</tissue>
    </source>
</reference>
<feature type="region of interest" description="Disordered" evidence="3">
    <location>
        <begin position="1"/>
        <end position="20"/>
    </location>
</feature>
<keyword evidence="6" id="KW-1185">Reference proteome</keyword>
<dbReference type="Gene3D" id="3.30.70.330">
    <property type="match status" value="2"/>
</dbReference>
<dbReference type="GO" id="GO:0003730">
    <property type="term" value="F:mRNA 3'-UTR binding"/>
    <property type="evidence" value="ECO:0007669"/>
    <property type="project" value="InterPro"/>
</dbReference>
<feature type="compositionally biased region" description="Polar residues" evidence="3">
    <location>
        <begin position="129"/>
        <end position="139"/>
    </location>
</feature>
<dbReference type="Pfam" id="PF16367">
    <property type="entry name" value="RRM_7"/>
    <property type="match status" value="1"/>
</dbReference>
<evidence type="ECO:0000313" key="5">
    <source>
        <dbReference type="EMBL" id="KAH9512012.1"/>
    </source>
</evidence>
<feature type="compositionally biased region" description="Polar residues" evidence="3">
    <location>
        <begin position="149"/>
        <end position="159"/>
    </location>
</feature>
<dbReference type="GO" id="GO:0008135">
    <property type="term" value="F:translation factor activity, RNA binding"/>
    <property type="evidence" value="ECO:0007669"/>
    <property type="project" value="TreeGrafter"/>
</dbReference>
<dbReference type="GO" id="GO:2000766">
    <property type="term" value="P:negative regulation of cytoplasmic translation"/>
    <property type="evidence" value="ECO:0007669"/>
    <property type="project" value="TreeGrafter"/>
</dbReference>
<dbReference type="InterPro" id="IPR035979">
    <property type="entry name" value="RBD_domain_sf"/>
</dbReference>
<dbReference type="SUPFAM" id="SSF54928">
    <property type="entry name" value="RNA-binding domain, RBD"/>
    <property type="match status" value="1"/>
</dbReference>
<evidence type="ECO:0000259" key="4">
    <source>
        <dbReference type="PROSITE" id="PS50102"/>
    </source>
</evidence>
<sequence length="751" mass="84102">MITMDSHIPNPSSMDTGFESTGSPINSMLQKTQSISVKEQSTFNSLKNIERSDELGVQTLATVIQENNKEDMENFNHIIETFNAKLGLTNTKSNELVDDRATITDGSDDHEPIYRRSFLTNVMNQPLSSNIKSTTTDRSVNLDRGVSGRRNSTQWPIGTNRSSQFNIGSGHYYQKQQLRHSRFPNVNLLSKSAQISDNYFFDEINRDNNGKCKSSFMNEWRLANNSGSFLNPNASPFLPTDNDYQQEIRSSSVHKNDSAGKKISGKVDKGTLFVLDEEFFDRKERNSKNFLHQMLAETGVDDDGPSYSQLPFMMIPSTAIESMHSPDSGQCLNSNSSFGNIVASSFINDMKQQLSSTTNISDDSPFSFDNVLGKGSISNTKGSKVANNDEQKHMEHQSQLDTNRSLFGNIHGLSSLINQPAVVASGHSSLMVPYSPLSTPSSSSASSSKLLVLQQQRTYNANAIACVNDESEVRARKHREEASRVYQCQSIFSINQFEFKSQRSVTYSVKVFLGGVLWDMTNEDMLEAFRQFGVVAVQRPGKEVRPSHSNRNLNKAGYLYLIFDDSTSVERLISVCKITFDNEGSKFLYPLQSKRSRKTKNAQVIPWDKNDSFHYRPGFPNHDTMATNNAGNMHSMIDESRMVFLGALHGMMNSKSIFEALQEIFGPVDYVILETDRFDYPMGFGRAQFATTSAYQRAINTSFVKVFSLRFKKTIQVSPFLADQNVHNARLKMVLSIVLNVAIIIAAIVGL</sequence>
<dbReference type="GO" id="GO:0043005">
    <property type="term" value="C:neuron projection"/>
    <property type="evidence" value="ECO:0007669"/>
    <property type="project" value="TreeGrafter"/>
</dbReference>
<evidence type="ECO:0000256" key="2">
    <source>
        <dbReference type="PROSITE-ProRule" id="PRU00176"/>
    </source>
</evidence>
<dbReference type="GO" id="GO:0045202">
    <property type="term" value="C:synapse"/>
    <property type="evidence" value="ECO:0007669"/>
    <property type="project" value="TreeGrafter"/>
</dbReference>
<dbReference type="PROSITE" id="PS50102">
    <property type="entry name" value="RRM"/>
    <property type="match status" value="1"/>
</dbReference>
<evidence type="ECO:0000256" key="3">
    <source>
        <dbReference type="SAM" id="MobiDB-lite"/>
    </source>
</evidence>
<feature type="domain" description="RRM" evidence="4">
    <location>
        <begin position="509"/>
        <end position="604"/>
    </location>
</feature>
<evidence type="ECO:0000256" key="1">
    <source>
        <dbReference type="ARBA" id="ARBA00022884"/>
    </source>
</evidence>
<dbReference type="InterPro" id="IPR000504">
    <property type="entry name" value="RRM_dom"/>
</dbReference>
<proteinExistence type="predicted"/>
<accession>A0A922HW35</accession>
<dbReference type="GO" id="GO:0005634">
    <property type="term" value="C:nucleus"/>
    <property type="evidence" value="ECO:0007669"/>
    <property type="project" value="TreeGrafter"/>
</dbReference>
<dbReference type="PANTHER" id="PTHR12566">
    <property type="entry name" value="CYTOPLASMIC POLYADENYLATION ELEMENT BINDING PROTEIN CPEB"/>
    <property type="match status" value="1"/>
</dbReference>
<name>A0A922HW35_DERFA</name>
<comment type="caution">
    <text evidence="5">The sequence shown here is derived from an EMBL/GenBank/DDBJ whole genome shotgun (WGS) entry which is preliminary data.</text>
</comment>
<keyword evidence="1 2" id="KW-0694">RNA-binding</keyword>
<dbReference type="GO" id="GO:0005737">
    <property type="term" value="C:cytoplasm"/>
    <property type="evidence" value="ECO:0007669"/>
    <property type="project" value="TreeGrafter"/>
</dbReference>
<dbReference type="AlphaFoldDB" id="A0A922HW35"/>
<dbReference type="EMBL" id="ASGP02000004">
    <property type="protein sequence ID" value="KAH9512012.1"/>
    <property type="molecule type" value="Genomic_DNA"/>
</dbReference>
<dbReference type="InterPro" id="IPR012677">
    <property type="entry name" value="Nucleotide-bd_a/b_plait_sf"/>
</dbReference>
<dbReference type="GO" id="GO:0000900">
    <property type="term" value="F:mRNA regulatory element binding translation repressor activity"/>
    <property type="evidence" value="ECO:0007669"/>
    <property type="project" value="TreeGrafter"/>
</dbReference>
<protein>
    <submittedName>
        <fullName evidence="5">Cytoplasmic polyadenylation element-binding protein 1</fullName>
    </submittedName>
</protein>
<feature type="region of interest" description="Disordered" evidence="3">
    <location>
        <begin position="129"/>
        <end position="159"/>
    </location>
</feature>
<evidence type="ECO:0000313" key="6">
    <source>
        <dbReference type="Proteomes" id="UP000790347"/>
    </source>
</evidence>
<organism evidence="5 6">
    <name type="scientific">Dermatophagoides farinae</name>
    <name type="common">American house dust mite</name>
    <dbReference type="NCBI Taxonomy" id="6954"/>
    <lineage>
        <taxon>Eukaryota</taxon>
        <taxon>Metazoa</taxon>
        <taxon>Ecdysozoa</taxon>
        <taxon>Arthropoda</taxon>
        <taxon>Chelicerata</taxon>
        <taxon>Arachnida</taxon>
        <taxon>Acari</taxon>
        <taxon>Acariformes</taxon>
        <taxon>Sarcoptiformes</taxon>
        <taxon>Astigmata</taxon>
        <taxon>Psoroptidia</taxon>
        <taxon>Analgoidea</taxon>
        <taxon>Pyroglyphidae</taxon>
        <taxon>Dermatophagoidinae</taxon>
        <taxon>Dermatophagoides</taxon>
    </lineage>
</organism>
<dbReference type="InterPro" id="IPR034819">
    <property type="entry name" value="CPEB"/>
</dbReference>
<reference evidence="5" key="2">
    <citation type="journal article" date="2022" name="Res Sq">
        <title>Comparative Genomics Reveals Insights into the Divergent Evolution of Astigmatic Mites and Household Pest Adaptations.</title>
        <authorList>
            <person name="Xiong Q."/>
            <person name="Wan A.T.-Y."/>
            <person name="Liu X.-Y."/>
            <person name="Fung C.S.-H."/>
            <person name="Xiao X."/>
            <person name="Malainual N."/>
            <person name="Hou J."/>
            <person name="Wang L."/>
            <person name="Wang M."/>
            <person name="Yang K."/>
            <person name="Cui Y."/>
            <person name="Leung E."/>
            <person name="Nong W."/>
            <person name="Shin S.-K."/>
            <person name="Au S."/>
            <person name="Jeong K.Y."/>
            <person name="Chew F.T."/>
            <person name="Hui J."/>
            <person name="Leung T.F."/>
            <person name="Tungtrongchitr A."/>
            <person name="Zhong N."/>
            <person name="Liu Z."/>
            <person name="Tsui S."/>
        </authorList>
    </citation>
    <scope>NUCLEOTIDE SEQUENCE</scope>
    <source>
        <strain evidence="5">Derf</strain>
        <tissue evidence="5">Whole organism</tissue>
    </source>
</reference>
<dbReference type="GO" id="GO:0043022">
    <property type="term" value="F:ribosome binding"/>
    <property type="evidence" value="ECO:0007669"/>
    <property type="project" value="TreeGrafter"/>
</dbReference>
<dbReference type="PANTHER" id="PTHR12566:SF9">
    <property type="entry name" value="CYTOPLASMIC POLYADENYLATION ELEMENT-BINDING PROTEIN 1"/>
    <property type="match status" value="1"/>
</dbReference>
<gene>
    <name evidence="5" type="primary">CPEB1_2</name>
    <name evidence="5" type="ORF">DERF_010428</name>
</gene>
<feature type="compositionally biased region" description="Polar residues" evidence="3">
    <location>
        <begin position="9"/>
        <end position="20"/>
    </location>
</feature>